<evidence type="ECO:0000256" key="12">
    <source>
        <dbReference type="NCBIfam" id="TIGR00928"/>
    </source>
</evidence>
<dbReference type="GO" id="GO:0016829">
    <property type="term" value="F:lyase activity"/>
    <property type="evidence" value="ECO:0007669"/>
    <property type="project" value="UniProtKB-KW"/>
</dbReference>
<protein>
    <recommendedName>
        <fullName evidence="5 12">Adenylosuccinate lyase</fullName>
        <shortName evidence="13">ASL</shortName>
        <ecNumber evidence="4 12">4.3.2.2</ecNumber>
    </recommendedName>
    <alternativeName>
        <fullName evidence="10 13">Adenylosuccinase</fullName>
    </alternativeName>
</protein>
<dbReference type="InterPro" id="IPR024083">
    <property type="entry name" value="Fumarase/histidase_N"/>
</dbReference>
<evidence type="ECO:0000256" key="3">
    <source>
        <dbReference type="ARBA" id="ARBA00008273"/>
    </source>
</evidence>
<feature type="domain" description="Adenylosuccinate lyase PurB C-terminal" evidence="15">
    <location>
        <begin position="331"/>
        <end position="445"/>
    </location>
</feature>
<dbReference type="PANTHER" id="PTHR43411:SF1">
    <property type="entry name" value="ADENYLOSUCCINATE LYASE"/>
    <property type="match status" value="1"/>
</dbReference>
<dbReference type="Gene3D" id="1.20.200.10">
    <property type="entry name" value="Fumarase/aspartase (Central domain)"/>
    <property type="match status" value="1"/>
</dbReference>
<evidence type="ECO:0000256" key="7">
    <source>
        <dbReference type="ARBA" id="ARBA00023239"/>
    </source>
</evidence>
<comment type="similarity">
    <text evidence="3 13">Belongs to the lyase 1 family. Adenylosuccinate lyase subfamily.</text>
</comment>
<dbReference type="SUPFAM" id="SSF48557">
    <property type="entry name" value="L-aspartase-like"/>
    <property type="match status" value="1"/>
</dbReference>
<comment type="pathway">
    <text evidence="1 13">Purine metabolism; IMP biosynthesis via de novo pathway; 5-amino-1-(5-phospho-D-ribosyl)imidazole-4-carboxamide from 5-amino-1-(5-phospho-D-ribosyl)imidazole-4-carboxylate: step 2/2.</text>
</comment>
<comment type="catalytic activity">
    <reaction evidence="8">
        <text>(2S)-2-[5-amino-1-(5-phospho-beta-D-ribosyl)imidazole-4-carboxamido]succinate = 5-amino-1-(5-phospho-beta-D-ribosyl)imidazole-4-carboxamide + fumarate</text>
        <dbReference type="Rhea" id="RHEA:23920"/>
        <dbReference type="ChEBI" id="CHEBI:29806"/>
        <dbReference type="ChEBI" id="CHEBI:58443"/>
        <dbReference type="ChEBI" id="CHEBI:58475"/>
        <dbReference type="EC" id="4.3.2.2"/>
    </reaction>
    <physiologicalReaction direction="left-to-right" evidence="8">
        <dbReference type="Rhea" id="RHEA:23921"/>
    </physiologicalReaction>
</comment>
<evidence type="ECO:0000256" key="4">
    <source>
        <dbReference type="ARBA" id="ARBA00012339"/>
    </source>
</evidence>
<proteinExistence type="inferred from homology"/>
<dbReference type="NCBIfam" id="TIGR00928">
    <property type="entry name" value="purB"/>
    <property type="match status" value="1"/>
</dbReference>
<comment type="caution">
    <text evidence="16">The sequence shown here is derived from an EMBL/GenBank/DDBJ whole genome shotgun (WGS) entry which is preliminary data.</text>
</comment>
<dbReference type="InterPro" id="IPR004769">
    <property type="entry name" value="Pur_lyase"/>
</dbReference>
<comment type="pathway">
    <text evidence="2 13">Purine metabolism; AMP biosynthesis via de novo pathway; AMP from IMP: step 2/2.</text>
</comment>
<sequence>MQLNALTAISPVDGRYGSKTTDLRQYFSEFGLIKYRVTVEVRWLQQLAATAAITEVPALSAEANQLLNNIVDNFSLEDAQRVKDIERTTNHDVKAVEYLLKEKVQTNAELSAISEFIHFACTSEDINNLSHGLMLSEARNTVLLPQCDALLDAIKQLAEAHKTVPMMARTHGQPASPTTMGKEMANVYMRLKRQREQIANVEILGKLNGAVGNYNAHLSAYPQLDWHALSEQFVTSLGLSWNAFTTQIEPHDYIAELFDAIARFNTILLDFDRDVWGYIALGHFKQRTIAGEIGSSTMPHKVNPIDFENSEGNLGIANALFNHLSAKLPVSRWQRDLTDSTVLRNLGMGFGYTLIAYQATLKGISKLEVNAANLLAELDANWELLAEPVQTVMRKYGIEQPYEKLKELTRGKRINQADLHLFIDKLELPAPVKQQLKLLTPANYIGAAVQITDTLQ</sequence>
<dbReference type="Gene3D" id="1.10.275.10">
    <property type="entry name" value="Fumarase/aspartase (N-terminal domain)"/>
    <property type="match status" value="1"/>
</dbReference>
<dbReference type="Pfam" id="PF00206">
    <property type="entry name" value="Lyase_1"/>
    <property type="match status" value="1"/>
</dbReference>
<evidence type="ECO:0000256" key="8">
    <source>
        <dbReference type="ARBA" id="ARBA00024477"/>
    </source>
</evidence>
<organism evidence="16 17">
    <name type="scientific">Rheinheimera muenzenbergensis</name>
    <dbReference type="NCBI Taxonomy" id="1193628"/>
    <lineage>
        <taxon>Bacteria</taxon>
        <taxon>Pseudomonadati</taxon>
        <taxon>Pseudomonadota</taxon>
        <taxon>Gammaproteobacteria</taxon>
        <taxon>Chromatiales</taxon>
        <taxon>Chromatiaceae</taxon>
        <taxon>Rheinheimera</taxon>
    </lineage>
</organism>
<evidence type="ECO:0000256" key="9">
    <source>
        <dbReference type="ARBA" id="ARBA00025012"/>
    </source>
</evidence>
<accession>A0ABU8CBB2</accession>
<dbReference type="RefSeq" id="WP_335737667.1">
    <property type="nucleotide sequence ID" value="NZ_JALAAR010000022.1"/>
</dbReference>
<evidence type="ECO:0000256" key="10">
    <source>
        <dbReference type="ARBA" id="ARBA00030717"/>
    </source>
</evidence>
<evidence type="ECO:0000256" key="6">
    <source>
        <dbReference type="ARBA" id="ARBA00022755"/>
    </source>
</evidence>
<dbReference type="InterPro" id="IPR020557">
    <property type="entry name" value="Fumarate_lyase_CS"/>
</dbReference>
<dbReference type="NCBIfam" id="NF006764">
    <property type="entry name" value="PRK09285.1"/>
    <property type="match status" value="1"/>
</dbReference>
<dbReference type="InterPro" id="IPR047136">
    <property type="entry name" value="PurB_bact"/>
</dbReference>
<evidence type="ECO:0000313" key="17">
    <source>
        <dbReference type="Proteomes" id="UP001375382"/>
    </source>
</evidence>
<evidence type="ECO:0000256" key="2">
    <source>
        <dbReference type="ARBA" id="ARBA00004734"/>
    </source>
</evidence>
<dbReference type="PROSITE" id="PS00163">
    <property type="entry name" value="FUMARATE_LYASES"/>
    <property type="match status" value="1"/>
</dbReference>
<reference evidence="16 17" key="1">
    <citation type="journal article" date="2023" name="Ecotoxicol. Environ. Saf.">
        <title>Mercury remediation potential of mercury-resistant strain Rheinheimera metallidurans sp. nov. isolated from a municipal waste dumping site.</title>
        <authorList>
            <person name="Yadav V."/>
            <person name="Manjhi A."/>
            <person name="Vadakedath N."/>
        </authorList>
    </citation>
    <scope>NUCLEOTIDE SEQUENCE [LARGE SCALE GENOMIC DNA]</scope>
    <source>
        <strain evidence="16 17">E-49</strain>
    </source>
</reference>
<evidence type="ECO:0000259" key="15">
    <source>
        <dbReference type="Pfam" id="PF08328"/>
    </source>
</evidence>
<evidence type="ECO:0000256" key="5">
    <source>
        <dbReference type="ARBA" id="ARBA00017058"/>
    </source>
</evidence>
<dbReference type="EMBL" id="JALAAR010000022">
    <property type="protein sequence ID" value="MEH8019271.1"/>
    <property type="molecule type" value="Genomic_DNA"/>
</dbReference>
<keyword evidence="17" id="KW-1185">Reference proteome</keyword>
<evidence type="ECO:0000256" key="11">
    <source>
        <dbReference type="ARBA" id="ARBA00049115"/>
    </source>
</evidence>
<dbReference type="EC" id="4.3.2.2" evidence="4 12"/>
<evidence type="ECO:0000256" key="1">
    <source>
        <dbReference type="ARBA" id="ARBA00004706"/>
    </source>
</evidence>
<name>A0ABU8CBB2_9GAMM</name>
<evidence type="ECO:0000256" key="13">
    <source>
        <dbReference type="RuleBase" id="RU361172"/>
    </source>
</evidence>
<comment type="catalytic activity">
    <reaction evidence="11">
        <text>N(6)-(1,2-dicarboxyethyl)-AMP = fumarate + AMP</text>
        <dbReference type="Rhea" id="RHEA:16853"/>
        <dbReference type="ChEBI" id="CHEBI:29806"/>
        <dbReference type="ChEBI" id="CHEBI:57567"/>
        <dbReference type="ChEBI" id="CHEBI:456215"/>
        <dbReference type="EC" id="4.3.2.2"/>
    </reaction>
    <physiologicalReaction direction="left-to-right" evidence="11">
        <dbReference type="Rhea" id="RHEA:16854"/>
    </physiologicalReaction>
</comment>
<dbReference type="PRINTS" id="PR00149">
    <property type="entry name" value="FUMRATELYASE"/>
</dbReference>
<comment type="function">
    <text evidence="9">Catalyzes two reactions in de novo purine nucleotide biosynthesis. Catalyzes the breakdown of 5-aminoimidazole- (N-succinylocarboxamide) ribotide (SAICAR or 2-[5-amino-1-(5-phospho-beta-D-ribosyl)imidazole-4-carboxamido]succinate) to 5-aminoimidazole-4-carboxamide ribotide (AICAR or 5-amino-1-(5-phospho-beta-D-ribosyl)imidazole-4-carboxamide) and fumarate, and of adenylosuccinate (ADS or N(6)-(1,2-dicarboxyethyl)-AMP) to adenosine monophosphate (AMP) and fumarate.</text>
</comment>
<gene>
    <name evidence="16" type="primary">purB</name>
    <name evidence="16" type="ORF">MN202_18690</name>
</gene>
<keyword evidence="6 13" id="KW-0658">Purine biosynthesis</keyword>
<dbReference type="PANTHER" id="PTHR43411">
    <property type="entry name" value="ADENYLOSUCCINATE LYASE"/>
    <property type="match status" value="1"/>
</dbReference>
<evidence type="ECO:0000313" key="16">
    <source>
        <dbReference type="EMBL" id="MEH8019271.1"/>
    </source>
</evidence>
<keyword evidence="7 13" id="KW-0456">Lyase</keyword>
<dbReference type="Pfam" id="PF08328">
    <property type="entry name" value="ASL_C"/>
    <property type="match status" value="1"/>
</dbReference>
<evidence type="ECO:0000259" key="14">
    <source>
        <dbReference type="Pfam" id="PF00206"/>
    </source>
</evidence>
<dbReference type="CDD" id="cd01598">
    <property type="entry name" value="PurB"/>
    <property type="match status" value="1"/>
</dbReference>
<dbReference type="Gene3D" id="1.10.40.30">
    <property type="entry name" value="Fumarase/aspartase (C-terminal domain)"/>
    <property type="match status" value="1"/>
</dbReference>
<dbReference type="Proteomes" id="UP001375382">
    <property type="component" value="Unassembled WGS sequence"/>
</dbReference>
<dbReference type="InterPro" id="IPR013539">
    <property type="entry name" value="PurB_C"/>
</dbReference>
<dbReference type="InterPro" id="IPR022761">
    <property type="entry name" value="Fumarate_lyase_N"/>
</dbReference>
<feature type="domain" description="Fumarate lyase N-terminal" evidence="14">
    <location>
        <begin position="14"/>
        <end position="312"/>
    </location>
</feature>
<dbReference type="InterPro" id="IPR000362">
    <property type="entry name" value="Fumarate_lyase_fam"/>
</dbReference>
<dbReference type="InterPro" id="IPR008948">
    <property type="entry name" value="L-Aspartase-like"/>
</dbReference>